<dbReference type="EMBL" id="AMSI01000002">
    <property type="protein sequence ID" value="EKF43743.1"/>
    <property type="molecule type" value="Genomic_DNA"/>
</dbReference>
<feature type="transmembrane region" description="Helical" evidence="6">
    <location>
        <begin position="112"/>
        <end position="137"/>
    </location>
</feature>
<feature type="transmembrane region" description="Helical" evidence="6">
    <location>
        <begin position="184"/>
        <end position="202"/>
    </location>
</feature>
<dbReference type="PATRIC" id="fig|1231190.3.peg.625"/>
<evidence type="ECO:0000313" key="8">
    <source>
        <dbReference type="Proteomes" id="UP000007374"/>
    </source>
</evidence>
<gene>
    <name evidence="7" type="ORF">NA8A_02985</name>
</gene>
<dbReference type="PIRSF" id="PIRSF006324">
    <property type="entry name" value="LeuE"/>
    <property type="match status" value="1"/>
</dbReference>
<evidence type="ECO:0000256" key="1">
    <source>
        <dbReference type="ARBA" id="ARBA00004651"/>
    </source>
</evidence>
<organism evidence="7 8">
    <name type="scientific">Nitratireductor indicus C115</name>
    <dbReference type="NCBI Taxonomy" id="1231190"/>
    <lineage>
        <taxon>Bacteria</taxon>
        <taxon>Pseudomonadati</taxon>
        <taxon>Pseudomonadota</taxon>
        <taxon>Alphaproteobacteria</taxon>
        <taxon>Hyphomicrobiales</taxon>
        <taxon>Phyllobacteriaceae</taxon>
        <taxon>Nitratireductor</taxon>
    </lineage>
</organism>
<evidence type="ECO:0000256" key="6">
    <source>
        <dbReference type="SAM" id="Phobius"/>
    </source>
</evidence>
<name>K2N8E2_9HYPH</name>
<comment type="caution">
    <text evidence="7">The sequence shown here is derived from an EMBL/GenBank/DDBJ whole genome shotgun (WGS) entry which is preliminary data.</text>
</comment>
<keyword evidence="5 6" id="KW-0472">Membrane</keyword>
<dbReference type="PANTHER" id="PTHR30086:SF20">
    <property type="entry name" value="ARGININE EXPORTER PROTEIN ARGO-RELATED"/>
    <property type="match status" value="1"/>
</dbReference>
<evidence type="ECO:0000313" key="7">
    <source>
        <dbReference type="EMBL" id="EKF43743.1"/>
    </source>
</evidence>
<reference evidence="7 8" key="1">
    <citation type="journal article" date="2012" name="J. Bacteriol.">
        <title>Genome Sequence of Nitratireductor indicus Type Strain C115.</title>
        <authorList>
            <person name="Lai Q."/>
            <person name="Li G."/>
            <person name="Yu Z."/>
            <person name="Shao Z."/>
        </authorList>
    </citation>
    <scope>NUCLEOTIDE SEQUENCE [LARGE SCALE GENOMIC DNA]</scope>
    <source>
        <strain evidence="7 8">C115</strain>
    </source>
</reference>
<comment type="subcellular location">
    <subcellularLocation>
        <location evidence="1">Cell membrane</location>
        <topology evidence="1">Multi-pass membrane protein</topology>
    </subcellularLocation>
</comment>
<keyword evidence="4 6" id="KW-1133">Transmembrane helix</keyword>
<accession>K2N8E2</accession>
<dbReference type="AlphaFoldDB" id="K2N8E2"/>
<feature type="transmembrane region" description="Helical" evidence="6">
    <location>
        <begin position="149"/>
        <end position="172"/>
    </location>
</feature>
<evidence type="ECO:0000256" key="5">
    <source>
        <dbReference type="ARBA" id="ARBA00023136"/>
    </source>
</evidence>
<feature type="transmembrane region" description="Helical" evidence="6">
    <location>
        <begin position="72"/>
        <end position="92"/>
    </location>
</feature>
<dbReference type="GO" id="GO:0005886">
    <property type="term" value="C:plasma membrane"/>
    <property type="evidence" value="ECO:0007669"/>
    <property type="project" value="UniProtKB-SubCell"/>
</dbReference>
<feature type="transmembrane region" description="Helical" evidence="6">
    <location>
        <begin position="6"/>
        <end position="29"/>
    </location>
</feature>
<dbReference type="STRING" id="721133.SAMN05216176_11685"/>
<proteinExistence type="predicted"/>
<dbReference type="InterPro" id="IPR001123">
    <property type="entry name" value="LeuE-type"/>
</dbReference>
<evidence type="ECO:0000256" key="2">
    <source>
        <dbReference type="ARBA" id="ARBA00022475"/>
    </source>
</evidence>
<dbReference type="GO" id="GO:0015171">
    <property type="term" value="F:amino acid transmembrane transporter activity"/>
    <property type="evidence" value="ECO:0007669"/>
    <property type="project" value="TreeGrafter"/>
</dbReference>
<dbReference type="RefSeq" id="WP_009755878.1">
    <property type="nucleotide sequence ID" value="NZ_AMSI01000002.1"/>
</dbReference>
<evidence type="ECO:0000256" key="3">
    <source>
        <dbReference type="ARBA" id="ARBA00022692"/>
    </source>
</evidence>
<keyword evidence="2" id="KW-1003">Cell membrane</keyword>
<feature type="transmembrane region" description="Helical" evidence="6">
    <location>
        <begin position="41"/>
        <end position="66"/>
    </location>
</feature>
<sequence>MPDLAVLLSYAAASFLIVVVPGPTVTVIIANSIKHGMRAGLLNVLGTQIGLFTMMMILAFGLSAVVNVMGNFFEILRLLGAAYLIWLGIKLWRSDGSLDMGTRAARPGGSFVLQGLIVIWSNPKALLFFGAFIPQFVDPSLGAPALQTVLFGLIFMAVAALGDGLYAVLAGGAGARLSKSRIRLTERISGTFLIGGGLWLAFARR</sequence>
<keyword evidence="8" id="KW-1185">Reference proteome</keyword>
<dbReference type="OrthoDB" id="9804822at2"/>
<protein>
    <submittedName>
        <fullName evidence="7">Lysine exporter protein LysE/YggA</fullName>
    </submittedName>
</protein>
<dbReference type="PANTHER" id="PTHR30086">
    <property type="entry name" value="ARGININE EXPORTER PROTEIN ARGO"/>
    <property type="match status" value="1"/>
</dbReference>
<keyword evidence="3 6" id="KW-0812">Transmembrane</keyword>
<dbReference type="eggNOG" id="COG1280">
    <property type="taxonomic scope" value="Bacteria"/>
</dbReference>
<dbReference type="Pfam" id="PF01810">
    <property type="entry name" value="LysE"/>
    <property type="match status" value="1"/>
</dbReference>
<dbReference type="Proteomes" id="UP000007374">
    <property type="component" value="Unassembled WGS sequence"/>
</dbReference>
<evidence type="ECO:0000256" key="4">
    <source>
        <dbReference type="ARBA" id="ARBA00022989"/>
    </source>
</evidence>